<reference evidence="2" key="1">
    <citation type="journal article" date="2010" name="Nat. Biotechnol.">
        <title>Draft genome sequence of the oilseed species Ricinus communis.</title>
        <authorList>
            <person name="Chan A.P."/>
            <person name="Crabtree J."/>
            <person name="Zhao Q."/>
            <person name="Lorenzi H."/>
            <person name="Orvis J."/>
            <person name="Puiu D."/>
            <person name="Melake-Berhan A."/>
            <person name="Jones K.M."/>
            <person name="Redman J."/>
            <person name="Chen G."/>
            <person name="Cahoon E.B."/>
            <person name="Gedil M."/>
            <person name="Stanke M."/>
            <person name="Haas B.J."/>
            <person name="Wortman J.R."/>
            <person name="Fraser-Liggett C.M."/>
            <person name="Ravel J."/>
            <person name="Rabinowicz P.D."/>
        </authorList>
    </citation>
    <scope>NUCLEOTIDE SEQUENCE [LARGE SCALE GENOMIC DNA]</scope>
    <source>
        <strain evidence="2">cv. Hale</strain>
    </source>
</reference>
<evidence type="ECO:0000313" key="2">
    <source>
        <dbReference type="Proteomes" id="UP000008311"/>
    </source>
</evidence>
<evidence type="ECO:0000313" key="1">
    <source>
        <dbReference type="EMBL" id="EEF29541.1"/>
    </source>
</evidence>
<protein>
    <submittedName>
        <fullName evidence="1">Uncharacterized protein</fullName>
    </submittedName>
</protein>
<name>B9T3L5_RICCO</name>
<sequence>MEHAQGGDIYVRGDATELGYICCCKFSPKEEEVGYFSYIGCSYNNSYRHILPIYG</sequence>
<dbReference type="InParanoid" id="B9T3L5"/>
<keyword evidence="2" id="KW-1185">Reference proteome</keyword>
<organism evidence="1 2">
    <name type="scientific">Ricinus communis</name>
    <name type="common">Castor bean</name>
    <dbReference type="NCBI Taxonomy" id="3988"/>
    <lineage>
        <taxon>Eukaryota</taxon>
        <taxon>Viridiplantae</taxon>
        <taxon>Streptophyta</taxon>
        <taxon>Embryophyta</taxon>
        <taxon>Tracheophyta</taxon>
        <taxon>Spermatophyta</taxon>
        <taxon>Magnoliopsida</taxon>
        <taxon>eudicotyledons</taxon>
        <taxon>Gunneridae</taxon>
        <taxon>Pentapetalae</taxon>
        <taxon>rosids</taxon>
        <taxon>fabids</taxon>
        <taxon>Malpighiales</taxon>
        <taxon>Euphorbiaceae</taxon>
        <taxon>Acalyphoideae</taxon>
        <taxon>Acalypheae</taxon>
        <taxon>Ricinus</taxon>
    </lineage>
</organism>
<dbReference type="AlphaFoldDB" id="B9T3L5"/>
<proteinExistence type="predicted"/>
<accession>B9T3L5</accession>
<dbReference type="Proteomes" id="UP000008311">
    <property type="component" value="Unassembled WGS sequence"/>
</dbReference>
<gene>
    <name evidence="1" type="ORF">RCOM_0178190</name>
</gene>
<dbReference type="EMBL" id="EQ974426">
    <property type="protein sequence ID" value="EEF29541.1"/>
    <property type="molecule type" value="Genomic_DNA"/>
</dbReference>